<sequence length="245" mass="25792">MLSIQGEFPDNSAAGCSAFPIALGDGVRSVTAATYPDAADFDYPAAPPAYGSFPSHLDDASLPTAVSGTLYQLNNGFGSSDFGWLVWNEGIAADATTLANSLTWPGNSTDYVDHGDAGTAVPDSGFSNVVRGYIEPSDPTDQTLHNFDWIAASTGSISATEVTEALNAHIDLGRILRLPIWDSNDGSGANGRYQTSQFGLFRLIGYSISDSWLLLEYVADDTSCGQAPQPPSPADSLLYLPIVAK</sequence>
<accession>A0A3B0V475</accession>
<dbReference type="EMBL" id="UOEU01000259">
    <property type="protein sequence ID" value="VAW31619.1"/>
    <property type="molecule type" value="Genomic_DNA"/>
</dbReference>
<gene>
    <name evidence="1" type="ORF">MNBD_CHLOROFLEXI01-5025</name>
</gene>
<reference evidence="1" key="1">
    <citation type="submission" date="2018-06" db="EMBL/GenBank/DDBJ databases">
        <authorList>
            <person name="Zhirakovskaya E."/>
        </authorList>
    </citation>
    <scope>NUCLEOTIDE SEQUENCE</scope>
</reference>
<organism evidence="1">
    <name type="scientific">hydrothermal vent metagenome</name>
    <dbReference type="NCBI Taxonomy" id="652676"/>
    <lineage>
        <taxon>unclassified sequences</taxon>
        <taxon>metagenomes</taxon>
        <taxon>ecological metagenomes</taxon>
    </lineage>
</organism>
<protein>
    <submittedName>
        <fullName evidence="1">Uncharacterized protein</fullName>
    </submittedName>
</protein>
<evidence type="ECO:0000313" key="1">
    <source>
        <dbReference type="EMBL" id="VAW31619.1"/>
    </source>
</evidence>
<dbReference type="AlphaFoldDB" id="A0A3B0V475"/>
<proteinExistence type="predicted"/>
<name>A0A3B0V475_9ZZZZ</name>